<dbReference type="RefSeq" id="WP_211863384.1">
    <property type="nucleotide sequence ID" value="NZ_JAAEDM010000055.1"/>
</dbReference>
<evidence type="ECO:0000313" key="4">
    <source>
        <dbReference type="Proteomes" id="UP001138751"/>
    </source>
</evidence>
<keyword evidence="3" id="KW-0969">Cilium</keyword>
<feature type="domain" description="Flagellar hook-length control protein-like C-terminal" evidence="2">
    <location>
        <begin position="144"/>
        <end position="217"/>
    </location>
</feature>
<feature type="compositionally biased region" description="Low complexity" evidence="1">
    <location>
        <begin position="81"/>
        <end position="101"/>
    </location>
</feature>
<evidence type="ECO:0000259" key="2">
    <source>
        <dbReference type="Pfam" id="PF02120"/>
    </source>
</evidence>
<dbReference type="Gene3D" id="3.30.750.140">
    <property type="match status" value="1"/>
</dbReference>
<feature type="compositionally biased region" description="Pro residues" evidence="1">
    <location>
        <begin position="118"/>
        <end position="132"/>
    </location>
</feature>
<sequence length="268" mass="26481">MTETITADAAAPAGPSSPATHRPTAGREATRGAPLRPHGTGTPAADVAISNQAATSAKAPGISPVPDGVAGTAPEPRHAEATLSAPASPAATPAAAGEASAILPPSVGPAAGTSPSPLAAPPPPPGTAPATPPLRQIASVVVAVAIGRGTARLSVTLEPVELGRVEVSVERSGETAHVQILAERPETLALLQRDQRELDRALTQAGIAPDGRSVSLGLAAGGDRGGQDRQAQHAGRVARGMLPGAETANDTAAEAPPRRLLSLLDLAV</sequence>
<dbReference type="EMBL" id="JAAEDM010000055">
    <property type="protein sequence ID" value="MBR0672970.1"/>
    <property type="molecule type" value="Genomic_DNA"/>
</dbReference>
<keyword evidence="4" id="KW-1185">Reference proteome</keyword>
<reference evidence="3" key="1">
    <citation type="submission" date="2020-01" db="EMBL/GenBank/DDBJ databases">
        <authorList>
            <person name="Rat A."/>
        </authorList>
    </citation>
    <scope>NUCLEOTIDE SEQUENCE</scope>
    <source>
        <strain evidence="3">LMG 31231</strain>
    </source>
</reference>
<comment type="caution">
    <text evidence="3">The sequence shown here is derived from an EMBL/GenBank/DDBJ whole genome shotgun (WGS) entry which is preliminary data.</text>
</comment>
<protein>
    <submittedName>
        <fullName evidence="3">Flagellar hook-length control protein FliK</fullName>
    </submittedName>
</protein>
<dbReference type="InterPro" id="IPR021136">
    <property type="entry name" value="Flagellar_hook_control-like_C"/>
</dbReference>
<name>A0A9X9X0P1_9PROT</name>
<gene>
    <name evidence="3" type="ORF">GXW76_17465</name>
</gene>
<dbReference type="Pfam" id="PF02120">
    <property type="entry name" value="Flg_hook"/>
    <property type="match status" value="1"/>
</dbReference>
<dbReference type="AlphaFoldDB" id="A0A9X9X0P1"/>
<dbReference type="InterPro" id="IPR038610">
    <property type="entry name" value="FliK-like_C_sf"/>
</dbReference>
<organism evidence="3 4">
    <name type="scientific">Neoroseomonas soli</name>
    <dbReference type="NCBI Taxonomy" id="1081025"/>
    <lineage>
        <taxon>Bacteria</taxon>
        <taxon>Pseudomonadati</taxon>
        <taxon>Pseudomonadota</taxon>
        <taxon>Alphaproteobacteria</taxon>
        <taxon>Acetobacterales</taxon>
        <taxon>Acetobacteraceae</taxon>
        <taxon>Neoroseomonas</taxon>
    </lineage>
</organism>
<keyword evidence="3" id="KW-0966">Cell projection</keyword>
<dbReference type="Proteomes" id="UP001138751">
    <property type="component" value="Unassembled WGS sequence"/>
</dbReference>
<proteinExistence type="predicted"/>
<evidence type="ECO:0000313" key="3">
    <source>
        <dbReference type="EMBL" id="MBR0672970.1"/>
    </source>
</evidence>
<feature type="compositionally biased region" description="Low complexity" evidence="1">
    <location>
        <begin position="7"/>
        <end position="19"/>
    </location>
</feature>
<evidence type="ECO:0000256" key="1">
    <source>
        <dbReference type="SAM" id="MobiDB-lite"/>
    </source>
</evidence>
<accession>A0A9X9X0P1</accession>
<feature type="compositionally biased region" description="Low complexity" evidence="1">
    <location>
        <begin position="108"/>
        <end position="117"/>
    </location>
</feature>
<feature type="region of interest" description="Disordered" evidence="1">
    <location>
        <begin position="1"/>
        <end position="132"/>
    </location>
</feature>
<reference evidence="3" key="2">
    <citation type="journal article" date="2021" name="Syst. Appl. Microbiol.">
        <title>Roseomonas hellenica sp. nov., isolated from roots of wild-growing Alkanna tinctoria.</title>
        <authorList>
            <person name="Rat A."/>
            <person name="Naranjo H.D."/>
            <person name="Lebbe L."/>
            <person name="Cnockaert M."/>
            <person name="Krigas N."/>
            <person name="Grigoriadou K."/>
            <person name="Maloupa E."/>
            <person name="Willems A."/>
        </authorList>
    </citation>
    <scope>NUCLEOTIDE SEQUENCE</scope>
    <source>
        <strain evidence="3">LMG 31231</strain>
    </source>
</reference>
<keyword evidence="3" id="KW-0282">Flagellum</keyword>
<dbReference type="CDD" id="cd17470">
    <property type="entry name" value="T3SS_Flik_C"/>
    <property type="match status" value="1"/>
</dbReference>